<dbReference type="OMA" id="ARTYHIC"/>
<dbReference type="Pfam" id="PF14497">
    <property type="entry name" value="GST_C_3"/>
    <property type="match status" value="1"/>
</dbReference>
<dbReference type="EMBL" id="LNIX01000002">
    <property type="protein sequence ID" value="OXA59442.1"/>
    <property type="molecule type" value="Genomic_DNA"/>
</dbReference>
<dbReference type="PROSITE" id="PS50404">
    <property type="entry name" value="GST_NTER"/>
    <property type="match status" value="1"/>
</dbReference>
<dbReference type="Proteomes" id="UP000198287">
    <property type="component" value="Unassembled WGS sequence"/>
</dbReference>
<dbReference type="AlphaFoldDB" id="A0A226EP99"/>
<evidence type="ECO:0000256" key="1">
    <source>
        <dbReference type="ARBA" id="ARBA00012452"/>
    </source>
</evidence>
<dbReference type="InterPro" id="IPR004046">
    <property type="entry name" value="GST_C"/>
</dbReference>
<dbReference type="Gene3D" id="3.40.30.10">
    <property type="entry name" value="Glutaredoxin"/>
    <property type="match status" value="1"/>
</dbReference>
<dbReference type="SFLD" id="SFLDG00363">
    <property type="entry name" value="AMPS_(cytGST):_Alpha-__Mu-__Pi"/>
    <property type="match status" value="1"/>
</dbReference>
<dbReference type="PANTHER" id="PTHR11571">
    <property type="entry name" value="GLUTATHIONE S-TRANSFERASE"/>
    <property type="match status" value="1"/>
</dbReference>
<evidence type="ECO:0000313" key="8">
    <source>
        <dbReference type="Proteomes" id="UP000198287"/>
    </source>
</evidence>
<dbReference type="InterPro" id="IPR004045">
    <property type="entry name" value="Glutathione_S-Trfase_N"/>
</dbReference>
<dbReference type="InterPro" id="IPR010987">
    <property type="entry name" value="Glutathione-S-Trfase_C-like"/>
</dbReference>
<dbReference type="GO" id="GO:0004602">
    <property type="term" value="F:glutathione peroxidase activity"/>
    <property type="evidence" value="ECO:0007669"/>
    <property type="project" value="UniProtKB-ARBA"/>
</dbReference>
<dbReference type="SFLD" id="SFLDS00019">
    <property type="entry name" value="Glutathione_Transferase_(cytos"/>
    <property type="match status" value="1"/>
</dbReference>
<evidence type="ECO:0000259" key="5">
    <source>
        <dbReference type="PROSITE" id="PS50404"/>
    </source>
</evidence>
<dbReference type="CDD" id="cd03192">
    <property type="entry name" value="GST_C_Sigma_like"/>
    <property type="match status" value="1"/>
</dbReference>
<dbReference type="InterPro" id="IPR040079">
    <property type="entry name" value="Glutathione_S-Trfase"/>
</dbReference>
<dbReference type="InterPro" id="IPR036249">
    <property type="entry name" value="Thioredoxin-like_sf"/>
</dbReference>
<dbReference type="Pfam" id="PF02798">
    <property type="entry name" value="GST_N"/>
    <property type="match status" value="1"/>
</dbReference>
<dbReference type="FunFam" id="1.20.1050.10:FF:000030">
    <property type="entry name" value="Glutathione S-transferase S1"/>
    <property type="match status" value="1"/>
</dbReference>
<dbReference type="SUPFAM" id="SSF52833">
    <property type="entry name" value="Thioredoxin-like"/>
    <property type="match status" value="1"/>
</dbReference>
<evidence type="ECO:0000256" key="4">
    <source>
        <dbReference type="ARBA" id="ARBA00047960"/>
    </source>
</evidence>
<feature type="domain" description="GST C-terminal" evidence="6">
    <location>
        <begin position="127"/>
        <end position="250"/>
    </location>
</feature>
<dbReference type="Gene3D" id="1.20.1050.10">
    <property type="match status" value="1"/>
</dbReference>
<dbReference type="GO" id="GO:0006749">
    <property type="term" value="P:glutathione metabolic process"/>
    <property type="evidence" value="ECO:0007669"/>
    <property type="project" value="TreeGrafter"/>
</dbReference>
<proteinExistence type="inferred from homology"/>
<comment type="catalytic activity">
    <reaction evidence="4">
        <text>RX + glutathione = an S-substituted glutathione + a halide anion + H(+)</text>
        <dbReference type="Rhea" id="RHEA:16437"/>
        <dbReference type="ChEBI" id="CHEBI:15378"/>
        <dbReference type="ChEBI" id="CHEBI:16042"/>
        <dbReference type="ChEBI" id="CHEBI:17792"/>
        <dbReference type="ChEBI" id="CHEBI:57925"/>
        <dbReference type="ChEBI" id="CHEBI:90779"/>
        <dbReference type="EC" id="2.5.1.18"/>
    </reaction>
</comment>
<dbReference type="InterPro" id="IPR050213">
    <property type="entry name" value="GST_superfamily"/>
</dbReference>
<gene>
    <name evidence="7" type="ORF">Fcan01_04428</name>
</gene>
<name>A0A226EP99_FOLCA</name>
<keyword evidence="8" id="KW-1185">Reference proteome</keyword>
<dbReference type="OrthoDB" id="414243at2759"/>
<dbReference type="PANTHER" id="PTHR11571:SF224">
    <property type="entry name" value="HEMATOPOIETIC PROSTAGLANDIN D SYNTHASE"/>
    <property type="match status" value="1"/>
</dbReference>
<organism evidence="7 8">
    <name type="scientific">Folsomia candida</name>
    <name type="common">Springtail</name>
    <dbReference type="NCBI Taxonomy" id="158441"/>
    <lineage>
        <taxon>Eukaryota</taxon>
        <taxon>Metazoa</taxon>
        <taxon>Ecdysozoa</taxon>
        <taxon>Arthropoda</taxon>
        <taxon>Hexapoda</taxon>
        <taxon>Collembola</taxon>
        <taxon>Entomobryomorpha</taxon>
        <taxon>Isotomoidea</taxon>
        <taxon>Isotomidae</taxon>
        <taxon>Proisotominae</taxon>
        <taxon>Folsomia</taxon>
    </lineage>
</organism>
<evidence type="ECO:0000259" key="6">
    <source>
        <dbReference type="PROSITE" id="PS50405"/>
    </source>
</evidence>
<evidence type="ECO:0000256" key="2">
    <source>
        <dbReference type="ARBA" id="ARBA00022679"/>
    </source>
</evidence>
<keyword evidence="2 7" id="KW-0808">Transferase</keyword>
<dbReference type="SFLD" id="SFLDG01205">
    <property type="entry name" value="AMPS.1"/>
    <property type="match status" value="1"/>
</dbReference>
<dbReference type="FunFam" id="3.40.30.10:FF:000035">
    <property type="entry name" value="hematopoietic prostaglandin D synthase"/>
    <property type="match status" value="1"/>
</dbReference>
<feature type="domain" description="GST N-terminal" evidence="5">
    <location>
        <begin position="48"/>
        <end position="125"/>
    </location>
</feature>
<dbReference type="SUPFAM" id="SSF47616">
    <property type="entry name" value="GST C-terminal domain-like"/>
    <property type="match status" value="1"/>
</dbReference>
<sequence>MSIYKIVQPVIHKLQSFSQIKPYRLYNPAILQQIPLNRELHNNNQKTPDYKLTYFDLRAIAEPIRLIFAYAKVPYIDERIPFKKWSDMKPSTPLGKMPILYVDGKQLTQSSTIARYLGKKYGLVPNDEFDAARCDEVVDILNDIVTVWRNFQINRDPEKKAKLKEEMMANLVPLSLKRFETFVIANDNKHVAGNETSWADLSLASYLELFELSLDKNLLADHPGLKKFKEYILNLPEIQEWIQNRPPFKAA</sequence>
<dbReference type="CDD" id="cd03039">
    <property type="entry name" value="GST_N_Sigma_like"/>
    <property type="match status" value="1"/>
</dbReference>
<protein>
    <recommendedName>
        <fullName evidence="1">glutathione transferase</fullName>
        <ecNumber evidence="1">2.5.1.18</ecNumber>
    </recommendedName>
</protein>
<dbReference type="PROSITE" id="PS50405">
    <property type="entry name" value="GST_CTER"/>
    <property type="match status" value="1"/>
</dbReference>
<accession>A0A226EP99</accession>
<evidence type="ECO:0000256" key="3">
    <source>
        <dbReference type="ARBA" id="ARBA00038317"/>
    </source>
</evidence>
<dbReference type="EC" id="2.5.1.18" evidence="1"/>
<reference evidence="7 8" key="1">
    <citation type="submission" date="2015-12" db="EMBL/GenBank/DDBJ databases">
        <title>The genome of Folsomia candida.</title>
        <authorList>
            <person name="Faddeeva A."/>
            <person name="Derks M.F."/>
            <person name="Anvar Y."/>
            <person name="Smit S."/>
            <person name="Van Straalen N."/>
            <person name="Roelofs D."/>
        </authorList>
    </citation>
    <scope>NUCLEOTIDE SEQUENCE [LARGE SCALE GENOMIC DNA]</scope>
    <source>
        <strain evidence="7 8">VU population</strain>
        <tissue evidence="7">Whole body</tissue>
    </source>
</reference>
<dbReference type="GO" id="GO:0004364">
    <property type="term" value="F:glutathione transferase activity"/>
    <property type="evidence" value="ECO:0007669"/>
    <property type="project" value="UniProtKB-EC"/>
</dbReference>
<comment type="similarity">
    <text evidence="3">Belongs to the GST superfamily. Sigma family.</text>
</comment>
<evidence type="ECO:0000313" key="7">
    <source>
        <dbReference type="EMBL" id="OXA59442.1"/>
    </source>
</evidence>
<comment type="caution">
    <text evidence="7">The sequence shown here is derived from an EMBL/GenBank/DDBJ whole genome shotgun (WGS) entry which is preliminary data.</text>
</comment>
<dbReference type="InterPro" id="IPR036282">
    <property type="entry name" value="Glutathione-S-Trfase_C_sf"/>
</dbReference>
<dbReference type="STRING" id="158441.A0A226EP99"/>